<proteinExistence type="predicted"/>
<evidence type="ECO:0000313" key="1">
    <source>
        <dbReference type="EMBL" id="KAL1625179.1"/>
    </source>
</evidence>
<gene>
    <name evidence="1" type="ORF">SLS56_007449</name>
</gene>
<accession>A0ABR3SMY4</accession>
<dbReference type="EMBL" id="JAJVDC020000097">
    <property type="protein sequence ID" value="KAL1625179.1"/>
    <property type="molecule type" value="Genomic_DNA"/>
</dbReference>
<organism evidence="1 2">
    <name type="scientific">Neofusicoccum ribis</name>
    <dbReference type="NCBI Taxonomy" id="45134"/>
    <lineage>
        <taxon>Eukaryota</taxon>
        <taxon>Fungi</taxon>
        <taxon>Dikarya</taxon>
        <taxon>Ascomycota</taxon>
        <taxon>Pezizomycotina</taxon>
        <taxon>Dothideomycetes</taxon>
        <taxon>Dothideomycetes incertae sedis</taxon>
        <taxon>Botryosphaeriales</taxon>
        <taxon>Botryosphaeriaceae</taxon>
        <taxon>Neofusicoccum</taxon>
    </lineage>
</organism>
<comment type="caution">
    <text evidence="1">The sequence shown here is derived from an EMBL/GenBank/DDBJ whole genome shotgun (WGS) entry which is preliminary data.</text>
</comment>
<dbReference type="Proteomes" id="UP001521116">
    <property type="component" value="Unassembled WGS sequence"/>
</dbReference>
<keyword evidence="2" id="KW-1185">Reference proteome</keyword>
<sequence length="146" mass="16767">MSTLFCCSNAQPYRPATLAHEPKFRAFMRWAAFPRETATQPSDEQSSNLASLNHPHVIQLVKQVNFGALESKRYFAPAEGEDEAQAFLEITEADLIAANYKKLNTYKNFKCVQHNKFFEVNIYEKDPVNAHHWRHNIARPGSEIDL</sequence>
<name>A0ABR3SMY4_9PEZI</name>
<evidence type="ECO:0000313" key="2">
    <source>
        <dbReference type="Proteomes" id="UP001521116"/>
    </source>
</evidence>
<reference evidence="1 2" key="1">
    <citation type="submission" date="2024-02" db="EMBL/GenBank/DDBJ databases">
        <title>De novo assembly and annotation of 12 fungi associated with fruit tree decline syndrome in Ontario, Canada.</title>
        <authorList>
            <person name="Sulman M."/>
            <person name="Ellouze W."/>
            <person name="Ilyukhin E."/>
        </authorList>
    </citation>
    <scope>NUCLEOTIDE SEQUENCE [LARGE SCALE GENOMIC DNA]</scope>
    <source>
        <strain evidence="1 2">M1-105</strain>
    </source>
</reference>
<protein>
    <submittedName>
        <fullName evidence="1">Uncharacterized protein</fullName>
    </submittedName>
</protein>